<dbReference type="Proteomes" id="UP000218554">
    <property type="component" value="Chromosome"/>
</dbReference>
<dbReference type="KEGG" id="pfuw:KF707C_33280"/>
<proteinExistence type="predicted"/>
<organism evidence="1 2">
    <name type="scientific">Metapseudomonas furukawaii</name>
    <name type="common">Pseudomonas furukawaii</name>
    <dbReference type="NCBI Taxonomy" id="1149133"/>
    <lineage>
        <taxon>Bacteria</taxon>
        <taxon>Pseudomonadati</taxon>
        <taxon>Pseudomonadota</taxon>
        <taxon>Gammaproteobacteria</taxon>
        <taxon>Pseudomonadales</taxon>
        <taxon>Pseudomonadaceae</taxon>
        <taxon>Metapseudomonas</taxon>
    </lineage>
</organism>
<protein>
    <submittedName>
        <fullName evidence="1">Uncharacterized protein</fullName>
    </submittedName>
</protein>
<reference evidence="1 2" key="2">
    <citation type="journal article" date="2017" name="Int. J. Syst. Evol. Microbiol.">
        <title>Pseudomonas furukawaii sp. nov., a polychlorinated biphenyl-degrading bacterium isolated from biphenyl-contaminated soil in Japan.</title>
        <authorList>
            <person name="Kimura N."/>
            <person name="Watanabe T."/>
            <person name="Suenaga H."/>
            <person name="Fujihara H."/>
            <person name="Futagami T."/>
            <person name="Goto M."/>
            <person name="Hanada S."/>
            <person name="Hirose J."/>
        </authorList>
    </citation>
    <scope>NUCLEOTIDE SEQUENCE [LARGE SCALE GENOMIC DNA]</scope>
    <source>
        <strain evidence="2">DSM 10086 / NBRC 110670 / KF707</strain>
    </source>
</reference>
<dbReference type="EMBL" id="AP014862">
    <property type="protein sequence ID" value="BAU75016.1"/>
    <property type="molecule type" value="Genomic_DNA"/>
</dbReference>
<keyword evidence="2" id="KW-1185">Reference proteome</keyword>
<name>A0AAD1C0E8_METFU</name>
<gene>
    <name evidence="1" type="ORF">KF707C_33280</name>
</gene>
<evidence type="ECO:0000313" key="2">
    <source>
        <dbReference type="Proteomes" id="UP000218554"/>
    </source>
</evidence>
<reference evidence="2" key="1">
    <citation type="submission" date="2015-05" db="EMBL/GenBank/DDBJ databases">
        <title>Draft genome sequencing of a biphenyl-degrading bacterium, Pseudomonas balearica KF707 (=NBRC110670).</title>
        <authorList>
            <person name="Kimura N."/>
            <person name="Hirose J."/>
            <person name="Watanabe T."/>
            <person name="Suenaga H."/>
            <person name="Fujihara H."/>
            <person name="Noguchi M."/>
            <person name="Hashimoto M."/>
            <person name="Shimodaira J."/>
            <person name="Tsuchikane K."/>
            <person name="Hosoyama A."/>
            <person name="Yamazoe A."/>
            <person name="Fujita N."/>
            <person name="Furukawa K."/>
        </authorList>
    </citation>
    <scope>NUCLEOTIDE SEQUENCE [LARGE SCALE GENOMIC DNA]</scope>
    <source>
        <strain evidence="2">DSM 10086 / NBRC 110670 / KF707</strain>
    </source>
</reference>
<dbReference type="AlphaFoldDB" id="A0AAD1C0E8"/>
<evidence type="ECO:0000313" key="1">
    <source>
        <dbReference type="EMBL" id="BAU75016.1"/>
    </source>
</evidence>
<accession>A0AAD1C0E8</accession>
<sequence length="51" mass="5654">MPVVPVRGPPVSRQARFTLSLRTRGSMTDPLSPIDRCAQTNGRLMASCLRR</sequence>